<comment type="caution">
    <text evidence="2">The sequence shown here is derived from an EMBL/GenBank/DDBJ whole genome shotgun (WGS) entry which is preliminary data.</text>
</comment>
<keyword evidence="3" id="KW-1185">Reference proteome</keyword>
<evidence type="ECO:0000313" key="3">
    <source>
        <dbReference type="Proteomes" id="UP001066276"/>
    </source>
</evidence>
<feature type="compositionally biased region" description="Low complexity" evidence="1">
    <location>
        <begin position="86"/>
        <end position="95"/>
    </location>
</feature>
<dbReference type="Proteomes" id="UP001066276">
    <property type="component" value="Chromosome 4_1"/>
</dbReference>
<feature type="compositionally biased region" description="Basic and acidic residues" evidence="1">
    <location>
        <begin position="60"/>
        <end position="80"/>
    </location>
</feature>
<feature type="compositionally biased region" description="Basic and acidic residues" evidence="1">
    <location>
        <begin position="11"/>
        <end position="24"/>
    </location>
</feature>
<organism evidence="2 3">
    <name type="scientific">Pleurodeles waltl</name>
    <name type="common">Iberian ribbed newt</name>
    <dbReference type="NCBI Taxonomy" id="8319"/>
    <lineage>
        <taxon>Eukaryota</taxon>
        <taxon>Metazoa</taxon>
        <taxon>Chordata</taxon>
        <taxon>Craniata</taxon>
        <taxon>Vertebrata</taxon>
        <taxon>Euteleostomi</taxon>
        <taxon>Amphibia</taxon>
        <taxon>Batrachia</taxon>
        <taxon>Caudata</taxon>
        <taxon>Salamandroidea</taxon>
        <taxon>Salamandridae</taxon>
        <taxon>Pleurodelinae</taxon>
        <taxon>Pleurodeles</taxon>
    </lineage>
</organism>
<protein>
    <submittedName>
        <fullName evidence="2">Uncharacterized protein</fullName>
    </submittedName>
</protein>
<sequence length="114" mass="11966">MTAAPNLGPARTHEYKLKGEELHGPVDSQAWSPQGTAGWKKGVPSRARGLPGLGPSGNGRLEERSAHPRARSELSEHIHAWESSSDPVLGVLPLGGPDGKAQDRGSQPGAHQSL</sequence>
<evidence type="ECO:0000313" key="2">
    <source>
        <dbReference type="EMBL" id="KAJ1171495.1"/>
    </source>
</evidence>
<dbReference type="AlphaFoldDB" id="A0AAV7T5J9"/>
<name>A0AAV7T5J9_PLEWA</name>
<accession>A0AAV7T5J9</accession>
<evidence type="ECO:0000256" key="1">
    <source>
        <dbReference type="SAM" id="MobiDB-lite"/>
    </source>
</evidence>
<proteinExistence type="predicted"/>
<reference evidence="2" key="1">
    <citation type="journal article" date="2022" name="bioRxiv">
        <title>Sequencing and chromosome-scale assembly of the giantPleurodeles waltlgenome.</title>
        <authorList>
            <person name="Brown T."/>
            <person name="Elewa A."/>
            <person name="Iarovenko S."/>
            <person name="Subramanian E."/>
            <person name="Araus A.J."/>
            <person name="Petzold A."/>
            <person name="Susuki M."/>
            <person name="Suzuki K.-i.T."/>
            <person name="Hayashi T."/>
            <person name="Toyoda A."/>
            <person name="Oliveira C."/>
            <person name="Osipova E."/>
            <person name="Leigh N.D."/>
            <person name="Simon A."/>
            <person name="Yun M.H."/>
        </authorList>
    </citation>
    <scope>NUCLEOTIDE SEQUENCE</scope>
    <source>
        <strain evidence="2">20211129_DDA</strain>
        <tissue evidence="2">Liver</tissue>
    </source>
</reference>
<dbReference type="EMBL" id="JANPWB010000007">
    <property type="protein sequence ID" value="KAJ1171495.1"/>
    <property type="molecule type" value="Genomic_DNA"/>
</dbReference>
<feature type="region of interest" description="Disordered" evidence="1">
    <location>
        <begin position="1"/>
        <end position="114"/>
    </location>
</feature>
<gene>
    <name evidence="2" type="ORF">NDU88_003356</name>
</gene>